<dbReference type="GO" id="GO:0006032">
    <property type="term" value="P:chitin catabolic process"/>
    <property type="evidence" value="ECO:0007669"/>
    <property type="project" value="TreeGrafter"/>
</dbReference>
<proteinExistence type="predicted"/>
<feature type="domain" description="GH18" evidence="1">
    <location>
        <begin position="119"/>
        <end position="504"/>
    </location>
</feature>
<gene>
    <name evidence="2" type="ORF">PSTG_08478</name>
</gene>
<keyword evidence="3" id="KW-1185">Reference proteome</keyword>
<dbReference type="GO" id="GO:0005576">
    <property type="term" value="C:extracellular region"/>
    <property type="evidence" value="ECO:0007669"/>
    <property type="project" value="TreeGrafter"/>
</dbReference>
<dbReference type="EMBL" id="AJIL01000059">
    <property type="protein sequence ID" value="KNE98210.1"/>
    <property type="molecule type" value="Genomic_DNA"/>
</dbReference>
<name>A0A0L0VFY5_9BASI</name>
<protein>
    <recommendedName>
        <fullName evidence="1">GH18 domain-containing protein</fullName>
    </recommendedName>
</protein>
<dbReference type="AlphaFoldDB" id="A0A0L0VFY5"/>
<dbReference type="InterPro" id="IPR017853">
    <property type="entry name" value="GH"/>
</dbReference>
<evidence type="ECO:0000313" key="2">
    <source>
        <dbReference type="EMBL" id="KNE98210.1"/>
    </source>
</evidence>
<reference evidence="3" key="1">
    <citation type="submission" date="2014-03" db="EMBL/GenBank/DDBJ databases">
        <title>The Genome Sequence of Puccinia striiformis f. sp. tritici PST-78.</title>
        <authorList>
            <consortium name="The Broad Institute Genome Sequencing Platform"/>
            <person name="Cuomo C."/>
            <person name="Hulbert S."/>
            <person name="Chen X."/>
            <person name="Walker B."/>
            <person name="Young S.K."/>
            <person name="Zeng Q."/>
            <person name="Gargeya S."/>
            <person name="Fitzgerald M."/>
            <person name="Haas B."/>
            <person name="Abouelleil A."/>
            <person name="Alvarado L."/>
            <person name="Arachchi H.M."/>
            <person name="Berlin A.M."/>
            <person name="Chapman S.B."/>
            <person name="Goldberg J."/>
            <person name="Griggs A."/>
            <person name="Gujja S."/>
            <person name="Hansen M."/>
            <person name="Howarth C."/>
            <person name="Imamovic A."/>
            <person name="Larimer J."/>
            <person name="McCowan C."/>
            <person name="Montmayeur A."/>
            <person name="Murphy C."/>
            <person name="Neiman D."/>
            <person name="Pearson M."/>
            <person name="Priest M."/>
            <person name="Roberts A."/>
            <person name="Saif S."/>
            <person name="Shea T."/>
            <person name="Sisk P."/>
            <person name="Sykes S."/>
            <person name="Wortman J."/>
            <person name="Nusbaum C."/>
            <person name="Birren B."/>
        </authorList>
    </citation>
    <scope>NUCLEOTIDE SEQUENCE [LARGE SCALE GENOMIC DNA]</scope>
    <source>
        <strain evidence="3">race PST-78</strain>
    </source>
</reference>
<dbReference type="InterPro" id="IPR001223">
    <property type="entry name" value="Glyco_hydro18_cat"/>
</dbReference>
<organism evidence="2 3">
    <name type="scientific">Puccinia striiformis f. sp. tritici PST-78</name>
    <dbReference type="NCBI Taxonomy" id="1165861"/>
    <lineage>
        <taxon>Eukaryota</taxon>
        <taxon>Fungi</taxon>
        <taxon>Dikarya</taxon>
        <taxon>Basidiomycota</taxon>
        <taxon>Pucciniomycotina</taxon>
        <taxon>Pucciniomycetes</taxon>
        <taxon>Pucciniales</taxon>
        <taxon>Pucciniaceae</taxon>
        <taxon>Puccinia</taxon>
    </lineage>
</organism>
<dbReference type="Proteomes" id="UP000054564">
    <property type="component" value="Unassembled WGS sequence"/>
</dbReference>
<dbReference type="STRING" id="1165861.A0A0L0VFY5"/>
<dbReference type="PROSITE" id="PS51910">
    <property type="entry name" value="GH18_2"/>
    <property type="match status" value="1"/>
</dbReference>
<dbReference type="PANTHER" id="PTHR11177:SF317">
    <property type="entry name" value="CHITINASE 12-RELATED"/>
    <property type="match status" value="1"/>
</dbReference>
<comment type="caution">
    <text evidence="2">The sequence shown here is derived from an EMBL/GenBank/DDBJ whole genome shotgun (WGS) entry which is preliminary data.</text>
</comment>
<dbReference type="InterPro" id="IPR011583">
    <property type="entry name" value="Chitinase_II/V-like_cat"/>
</dbReference>
<evidence type="ECO:0000313" key="3">
    <source>
        <dbReference type="Proteomes" id="UP000054564"/>
    </source>
</evidence>
<accession>A0A0L0VFY5</accession>
<dbReference type="InterPro" id="IPR050314">
    <property type="entry name" value="Glycosyl_Hydrlase_18"/>
</dbReference>
<dbReference type="SMART" id="SM00636">
    <property type="entry name" value="Glyco_18"/>
    <property type="match status" value="1"/>
</dbReference>
<dbReference type="GO" id="GO:0008061">
    <property type="term" value="F:chitin binding"/>
    <property type="evidence" value="ECO:0007669"/>
    <property type="project" value="InterPro"/>
</dbReference>
<dbReference type="Gene3D" id="3.10.50.10">
    <property type="match status" value="1"/>
</dbReference>
<dbReference type="InterPro" id="IPR029070">
    <property type="entry name" value="Chitinase_insertion_sf"/>
</dbReference>
<dbReference type="GO" id="GO:0004568">
    <property type="term" value="F:chitinase activity"/>
    <property type="evidence" value="ECO:0007669"/>
    <property type="project" value="TreeGrafter"/>
</dbReference>
<dbReference type="GO" id="GO:0005975">
    <property type="term" value="P:carbohydrate metabolic process"/>
    <property type="evidence" value="ECO:0007669"/>
    <property type="project" value="InterPro"/>
</dbReference>
<dbReference type="Pfam" id="PF00704">
    <property type="entry name" value="Glyco_hydro_18"/>
    <property type="match status" value="1"/>
</dbReference>
<evidence type="ECO:0000259" key="1">
    <source>
        <dbReference type="PROSITE" id="PS51910"/>
    </source>
</evidence>
<dbReference type="PANTHER" id="PTHR11177">
    <property type="entry name" value="CHITINASE"/>
    <property type="match status" value="1"/>
</dbReference>
<dbReference type="Gene3D" id="3.20.20.80">
    <property type="entry name" value="Glycosidases"/>
    <property type="match status" value="1"/>
</dbReference>
<sequence length="504" mass="54713">MGAGTICDLVGPYRDTNRDKFGSATVGSDPSTHTGMAFMDEDMKRVRFSVNSFLVSIPSHPPVPTPCLFAFSCTCCFYRPPPSQKMRSSSQAYSATFLLATLLFGTNPNACVVNPPNSAKVKGYYPTYNSAGQPVSTIDWAAYTDVLFFMVIPQANNTLSFDPSLTPDQGEKLVKEFVAEARKNKVNPLFSTGGWTGSQQFSNLTSTDVSRKRFAKLLVDFGKKNGFTGIEMDWEYPNGEGIGCNSRNPADVVNFGLFAKELRSLWPEASLTAALGLSGLIGPDGKPATTKETALLNQHLDFVNLMAYDVYGPWAPTTGPLAPLHATCAPPAFAQSVETGLQVALKQGFKASQVILGIPGYAKRLELLSNKLEPKTVNGTTTFYYQNHTTITPPGGTFDDKPGNDICGNHTNWGGSFLVTELIRNGWLSADQKTGLNGYQRHFDKCSGQPFLSNGQFFISYDDQESTVAKAKFAKENKLGGIYFFDTMGPTSATVRAARQVMSS</sequence>
<dbReference type="SUPFAM" id="SSF51445">
    <property type="entry name" value="(Trans)glycosidases"/>
    <property type="match status" value="1"/>
</dbReference>